<dbReference type="GO" id="GO:0004664">
    <property type="term" value="F:prephenate dehydratase activity"/>
    <property type="evidence" value="ECO:0007669"/>
    <property type="project" value="UniProtKB-EC"/>
</dbReference>
<dbReference type="NCBIfam" id="NF008865">
    <property type="entry name" value="PRK11898.1"/>
    <property type="match status" value="1"/>
</dbReference>
<dbReference type="InterPro" id="IPR036263">
    <property type="entry name" value="Chorismate_II_sf"/>
</dbReference>
<comment type="pathway">
    <text evidence="4">Amino-acid biosynthesis; L-phenylalanine biosynthesis; phenylpyruvate from prephenate: step 1/1.</text>
</comment>
<evidence type="ECO:0000256" key="3">
    <source>
        <dbReference type="ARBA" id="ARBA00004496"/>
    </source>
</evidence>
<evidence type="ECO:0000313" key="24">
    <source>
        <dbReference type="Proteomes" id="UP000260680"/>
    </source>
</evidence>
<comment type="catalytic activity">
    <reaction evidence="1">
        <text>chorismate = prephenate</text>
        <dbReference type="Rhea" id="RHEA:13897"/>
        <dbReference type="ChEBI" id="CHEBI:29748"/>
        <dbReference type="ChEBI" id="CHEBI:29934"/>
        <dbReference type="EC" id="5.4.99.5"/>
    </reaction>
</comment>
<evidence type="ECO:0000256" key="5">
    <source>
        <dbReference type="ARBA" id="ARBA00004817"/>
    </source>
</evidence>
<comment type="subcellular location">
    <subcellularLocation>
        <location evidence="3">Cytoplasm</location>
    </subcellularLocation>
</comment>
<evidence type="ECO:0000256" key="17">
    <source>
        <dbReference type="ARBA" id="ARBA00031520"/>
    </source>
</evidence>
<keyword evidence="9" id="KW-0963">Cytoplasm</keyword>
<comment type="catalytic activity">
    <reaction evidence="18">
        <text>prephenate + H(+) = 3-phenylpyruvate + CO2 + H2O</text>
        <dbReference type="Rhea" id="RHEA:21648"/>
        <dbReference type="ChEBI" id="CHEBI:15377"/>
        <dbReference type="ChEBI" id="CHEBI:15378"/>
        <dbReference type="ChEBI" id="CHEBI:16526"/>
        <dbReference type="ChEBI" id="CHEBI:18005"/>
        <dbReference type="ChEBI" id="CHEBI:29934"/>
        <dbReference type="EC" id="4.2.1.51"/>
    </reaction>
</comment>
<keyword evidence="12" id="KW-0584">Phenylalanine biosynthesis</keyword>
<dbReference type="InterPro" id="IPR036979">
    <property type="entry name" value="CM_dom_sf"/>
</dbReference>
<dbReference type="EMBL" id="QOHO01000029">
    <property type="protein sequence ID" value="RFZ79001.1"/>
    <property type="molecule type" value="Genomic_DNA"/>
</dbReference>
<evidence type="ECO:0000256" key="10">
    <source>
        <dbReference type="ARBA" id="ARBA00022605"/>
    </source>
</evidence>
<dbReference type="InterPro" id="IPR008242">
    <property type="entry name" value="Chor_mutase/pphenate_deHydtase"/>
</dbReference>
<dbReference type="GO" id="GO:0004106">
    <property type="term" value="F:chorismate mutase activity"/>
    <property type="evidence" value="ECO:0007669"/>
    <property type="project" value="UniProtKB-EC"/>
</dbReference>
<dbReference type="GO" id="GO:0046417">
    <property type="term" value="P:chorismate metabolic process"/>
    <property type="evidence" value="ECO:0007669"/>
    <property type="project" value="InterPro"/>
</dbReference>
<dbReference type="CDD" id="cd13631">
    <property type="entry name" value="PBP2_Ct-PDT_like"/>
    <property type="match status" value="1"/>
</dbReference>
<keyword evidence="10" id="KW-0028">Amino-acid biosynthesis</keyword>
<dbReference type="PANTHER" id="PTHR21022:SF19">
    <property type="entry name" value="PREPHENATE DEHYDRATASE-RELATED"/>
    <property type="match status" value="1"/>
</dbReference>
<dbReference type="SUPFAM" id="SSF55021">
    <property type="entry name" value="ACT-like"/>
    <property type="match status" value="1"/>
</dbReference>
<dbReference type="SUPFAM" id="SSF48600">
    <property type="entry name" value="Chorismate mutase II"/>
    <property type="match status" value="1"/>
</dbReference>
<evidence type="ECO:0000256" key="12">
    <source>
        <dbReference type="ARBA" id="ARBA00023222"/>
    </source>
</evidence>
<comment type="pathway">
    <text evidence="5">Metabolic intermediate biosynthesis; prephenate biosynthesis; prephenate from chorismate: step 1/1.</text>
</comment>
<comment type="caution">
    <text evidence="23">The sequence shown here is derived from an EMBL/GenBank/DDBJ whole genome shotgun (WGS) entry which is preliminary data.</text>
</comment>
<evidence type="ECO:0000259" key="21">
    <source>
        <dbReference type="PROSITE" id="PS51171"/>
    </source>
</evidence>
<dbReference type="GO" id="GO:0005737">
    <property type="term" value="C:cytoplasm"/>
    <property type="evidence" value="ECO:0007669"/>
    <property type="project" value="UniProtKB-SubCell"/>
</dbReference>
<evidence type="ECO:0000256" key="16">
    <source>
        <dbReference type="ARBA" id="ARBA00031175"/>
    </source>
</evidence>
<evidence type="ECO:0000256" key="11">
    <source>
        <dbReference type="ARBA" id="ARBA00023141"/>
    </source>
</evidence>
<dbReference type="Pfam" id="PF01817">
    <property type="entry name" value="CM_2"/>
    <property type="match status" value="1"/>
</dbReference>
<dbReference type="InterPro" id="IPR001086">
    <property type="entry name" value="Preph_deHydtase"/>
</dbReference>
<dbReference type="PROSITE" id="PS51671">
    <property type="entry name" value="ACT"/>
    <property type="match status" value="1"/>
</dbReference>
<comment type="function">
    <text evidence="2">Catalyzes the Claisen rearrangement of chorismate to prephenate and the decarboxylation/dehydration of prephenate to phenylpyruvate.</text>
</comment>
<dbReference type="CDD" id="cd04905">
    <property type="entry name" value="ACT_CM-PDT"/>
    <property type="match status" value="1"/>
</dbReference>
<evidence type="ECO:0000256" key="14">
    <source>
        <dbReference type="ARBA" id="ARBA00023239"/>
    </source>
</evidence>
<evidence type="ECO:0000256" key="1">
    <source>
        <dbReference type="ARBA" id="ARBA00000824"/>
    </source>
</evidence>
<keyword evidence="15" id="KW-0511">Multifunctional enzyme</keyword>
<dbReference type="Gene3D" id="3.30.70.260">
    <property type="match status" value="1"/>
</dbReference>
<feature type="domain" description="Prephenate dehydratase" evidence="21">
    <location>
        <begin position="113"/>
        <end position="290"/>
    </location>
</feature>
<dbReference type="OrthoDB" id="9802281at2"/>
<dbReference type="PIRSF" id="PIRSF001500">
    <property type="entry name" value="Chor_mut_pdt_Ppr"/>
    <property type="match status" value="1"/>
</dbReference>
<dbReference type="Pfam" id="PF00800">
    <property type="entry name" value="PDT"/>
    <property type="match status" value="1"/>
</dbReference>
<keyword evidence="13" id="KW-0413">Isomerase</keyword>
<evidence type="ECO:0000256" key="9">
    <source>
        <dbReference type="ARBA" id="ARBA00022490"/>
    </source>
</evidence>
<proteinExistence type="predicted"/>
<evidence type="ECO:0000259" key="20">
    <source>
        <dbReference type="PROSITE" id="PS51168"/>
    </source>
</evidence>
<dbReference type="PROSITE" id="PS51171">
    <property type="entry name" value="PREPHENATE_DEHYDR_3"/>
    <property type="match status" value="1"/>
</dbReference>
<dbReference type="InterPro" id="IPR045865">
    <property type="entry name" value="ACT-like_dom_sf"/>
</dbReference>
<evidence type="ECO:0000256" key="4">
    <source>
        <dbReference type="ARBA" id="ARBA00004741"/>
    </source>
</evidence>
<evidence type="ECO:0000256" key="8">
    <source>
        <dbReference type="ARBA" id="ARBA00021872"/>
    </source>
</evidence>
<dbReference type="Proteomes" id="UP000260680">
    <property type="component" value="Unassembled WGS sequence"/>
</dbReference>
<dbReference type="SUPFAM" id="SSF53850">
    <property type="entry name" value="Periplasmic binding protein-like II"/>
    <property type="match status" value="1"/>
</dbReference>
<keyword evidence="11" id="KW-0057">Aromatic amino acid biosynthesis</keyword>
<dbReference type="InterPro" id="IPR002912">
    <property type="entry name" value="ACT_dom"/>
</dbReference>
<protein>
    <recommendedName>
        <fullName evidence="7">Bifunctional chorismate mutase/prephenate dehydratase</fullName>
        <ecNumber evidence="6">4.2.1.51</ecNumber>
    </recommendedName>
    <alternativeName>
        <fullName evidence="17">Chorismate mutase-prephenate dehydratase</fullName>
    </alternativeName>
    <alternativeName>
        <fullName evidence="8">Prephenate dehydratase</fullName>
    </alternativeName>
    <alternativeName>
        <fullName evidence="16">p-protein</fullName>
    </alternativeName>
</protein>
<evidence type="ECO:0000256" key="13">
    <source>
        <dbReference type="ARBA" id="ARBA00023235"/>
    </source>
</evidence>
<evidence type="ECO:0000256" key="6">
    <source>
        <dbReference type="ARBA" id="ARBA00013147"/>
    </source>
</evidence>
<dbReference type="AlphaFoldDB" id="A0A3E2NDN7"/>
<dbReference type="GO" id="GO:0009094">
    <property type="term" value="P:L-phenylalanine biosynthetic process"/>
    <property type="evidence" value="ECO:0007669"/>
    <property type="project" value="UniProtKB-UniPathway"/>
</dbReference>
<dbReference type="InterPro" id="IPR002701">
    <property type="entry name" value="CM_II_prokaryot"/>
</dbReference>
<dbReference type="Gene3D" id="3.40.190.10">
    <property type="entry name" value="Periplasmic binding protein-like II"/>
    <property type="match status" value="2"/>
</dbReference>
<reference evidence="23 24" key="1">
    <citation type="submission" date="2018-07" db="EMBL/GenBank/DDBJ databases">
        <title>New species, Clostridium PI-S10-A1B.</title>
        <authorList>
            <person name="Krishna G."/>
            <person name="Summeta K."/>
            <person name="Shikha S."/>
            <person name="Prabhu P.B."/>
            <person name="Suresh K."/>
        </authorList>
    </citation>
    <scope>NUCLEOTIDE SEQUENCE [LARGE SCALE GENOMIC DNA]</scope>
    <source>
        <strain evidence="23 24">PI-S10-A1B</strain>
    </source>
</reference>
<evidence type="ECO:0000256" key="2">
    <source>
        <dbReference type="ARBA" id="ARBA00002364"/>
    </source>
</evidence>
<evidence type="ECO:0000259" key="22">
    <source>
        <dbReference type="PROSITE" id="PS51671"/>
    </source>
</evidence>
<organism evidence="23 24">
    <name type="scientific">Lacrimispora amygdalina</name>
    <dbReference type="NCBI Taxonomy" id="253257"/>
    <lineage>
        <taxon>Bacteria</taxon>
        <taxon>Bacillati</taxon>
        <taxon>Bacillota</taxon>
        <taxon>Clostridia</taxon>
        <taxon>Lachnospirales</taxon>
        <taxon>Lachnospiraceae</taxon>
        <taxon>Lacrimispora</taxon>
    </lineage>
</organism>
<gene>
    <name evidence="23" type="ORF">DS742_10400</name>
</gene>
<evidence type="ECO:0000256" key="15">
    <source>
        <dbReference type="ARBA" id="ARBA00023268"/>
    </source>
</evidence>
<evidence type="ECO:0000256" key="7">
    <source>
        <dbReference type="ARBA" id="ARBA00014401"/>
    </source>
</evidence>
<evidence type="ECO:0000313" key="23">
    <source>
        <dbReference type="EMBL" id="RFZ79001.1"/>
    </source>
</evidence>
<dbReference type="Gene3D" id="1.20.59.10">
    <property type="entry name" value="Chorismate mutase"/>
    <property type="match status" value="1"/>
</dbReference>
<dbReference type="UniPathway" id="UPA00121">
    <property type="reaction ID" value="UER00345"/>
</dbReference>
<dbReference type="RefSeq" id="WP_117416938.1">
    <property type="nucleotide sequence ID" value="NZ_QOHO01000029.1"/>
</dbReference>
<dbReference type="EC" id="4.2.1.51" evidence="6"/>
<sequence length="378" mass="42807">MKKLDLLEIREQLDGIDREIVVLFEKRMRLSGEVAEFKIETGKPVYDKEREMQKIDSVTGMVDDGFMKQAVSELFTQMMTISRHYQYKLMAEHGLKGEDTFRPVKTIPVTDARVVYQGVEGAYSHAAALQYFGSDKSFYHVVTFEDAMKEVESGRADYAVLPIENSSAGAVIDNYDLLMKYSNYIVAETFLSVDHALLGLPDASPEDIRTVFSHPQALMQCSEFLNDNRNWKQISVENTAAAAKKIIEDGDPSQAAVASETAARLYGLKVLKSSINHNKSNTTRFIILSNKRIYREDAQKVSISFELPHKSGTLYNILSNMIYNGISMIMIESRPIPGRNWEYRFFVDMEGNLSEPSIQNALKGILEEGRNMRVLGNY</sequence>
<keyword evidence="14 23" id="KW-0456">Lyase</keyword>
<evidence type="ECO:0000256" key="18">
    <source>
        <dbReference type="ARBA" id="ARBA00047848"/>
    </source>
</evidence>
<feature type="domain" description="ACT" evidence="22">
    <location>
        <begin position="302"/>
        <end position="378"/>
    </location>
</feature>
<evidence type="ECO:0000256" key="19">
    <source>
        <dbReference type="PIRSR" id="PIRSR001500-2"/>
    </source>
</evidence>
<dbReference type="PANTHER" id="PTHR21022">
    <property type="entry name" value="PREPHENATE DEHYDRATASE P PROTEIN"/>
    <property type="match status" value="1"/>
</dbReference>
<feature type="domain" description="Chorismate mutase" evidence="20">
    <location>
        <begin position="1"/>
        <end position="90"/>
    </location>
</feature>
<feature type="site" description="Essential for prephenate dehydratase activity" evidence="19">
    <location>
        <position position="283"/>
    </location>
</feature>
<dbReference type="UniPathway" id="UPA00120">
    <property type="reaction ID" value="UER00203"/>
</dbReference>
<dbReference type="PROSITE" id="PS51168">
    <property type="entry name" value="CHORISMATE_MUT_2"/>
    <property type="match status" value="1"/>
</dbReference>
<dbReference type="SMART" id="SM00830">
    <property type="entry name" value="CM_2"/>
    <property type="match status" value="1"/>
</dbReference>
<accession>A0A3E2NDN7</accession>
<name>A0A3E2NDN7_9FIRM</name>